<dbReference type="Gene3D" id="3.40.50.300">
    <property type="entry name" value="P-loop containing nucleotide triphosphate hydrolases"/>
    <property type="match status" value="1"/>
</dbReference>
<evidence type="ECO:0000313" key="6">
    <source>
        <dbReference type="Proteomes" id="UP001519344"/>
    </source>
</evidence>
<name>A0ABS4I702_9BACL</name>
<dbReference type="Pfam" id="PF00005">
    <property type="entry name" value="ABC_tran"/>
    <property type="match status" value="1"/>
</dbReference>
<keyword evidence="6" id="KW-1185">Reference proteome</keyword>
<accession>A0ABS4I702</accession>
<evidence type="ECO:0000256" key="3">
    <source>
        <dbReference type="SAM" id="MobiDB-lite"/>
    </source>
</evidence>
<dbReference type="PROSITE" id="PS50893">
    <property type="entry name" value="ABC_TRANSPORTER_2"/>
    <property type="match status" value="1"/>
</dbReference>
<dbReference type="SUPFAM" id="SSF52540">
    <property type="entry name" value="P-loop containing nucleoside triphosphate hydrolases"/>
    <property type="match status" value="1"/>
</dbReference>
<dbReference type="EMBL" id="JAGGKV010000023">
    <property type="protein sequence ID" value="MBP1966630.1"/>
    <property type="molecule type" value="Genomic_DNA"/>
</dbReference>
<evidence type="ECO:0000256" key="2">
    <source>
        <dbReference type="ARBA" id="ARBA00022840"/>
    </source>
</evidence>
<protein>
    <submittedName>
        <fullName evidence="5">ABC transport system ATP-binding protein</fullName>
    </submittedName>
</protein>
<dbReference type="PANTHER" id="PTHR43119">
    <property type="entry name" value="ABC TRANSPORT PROTEIN ATP-BINDING COMPONENT-RELATED"/>
    <property type="match status" value="1"/>
</dbReference>
<dbReference type="InterPro" id="IPR003593">
    <property type="entry name" value="AAA+_ATPase"/>
</dbReference>
<sequence length="240" mass="26455">MQSLLVVKNLTKKHPSGGASHLFKELNMEVRLKDSIAIQGPSGHGKSTLLRVLASLEGDHSDCLALHGRSVSAWGPCEWRKKVCYVPQQPALVPGTIEDNLTLVSKLHHRKFDQKLAAKLIDEVGLGELDWSQDAAALSGGQKQRIQLVRSMLLESDILLLDEVSSALDAQSKLAVEATLKKWREDKGVALIWVTHEQDQAKRVANRFWYLENGVLTSDTIEKDGHLPPQDEAVSTGGEM</sequence>
<dbReference type="InterPro" id="IPR003439">
    <property type="entry name" value="ABC_transporter-like_ATP-bd"/>
</dbReference>
<dbReference type="PROSITE" id="PS00211">
    <property type="entry name" value="ABC_TRANSPORTER_1"/>
    <property type="match status" value="1"/>
</dbReference>
<dbReference type="GO" id="GO:0005524">
    <property type="term" value="F:ATP binding"/>
    <property type="evidence" value="ECO:0007669"/>
    <property type="project" value="UniProtKB-KW"/>
</dbReference>
<proteinExistence type="predicted"/>
<dbReference type="InterPro" id="IPR027417">
    <property type="entry name" value="P-loop_NTPase"/>
</dbReference>
<dbReference type="Proteomes" id="UP001519344">
    <property type="component" value="Unassembled WGS sequence"/>
</dbReference>
<keyword evidence="1" id="KW-0547">Nucleotide-binding</keyword>
<dbReference type="PANTHER" id="PTHR43119:SF1">
    <property type="entry name" value="ABC TRANSPORTER DOMAIN-CONTAINING PROTEIN"/>
    <property type="match status" value="1"/>
</dbReference>
<keyword evidence="2 5" id="KW-0067">ATP-binding</keyword>
<dbReference type="RefSeq" id="WP_167066796.1">
    <property type="nucleotide sequence ID" value="NZ_JAAOZR010000046.1"/>
</dbReference>
<organism evidence="5 6">
    <name type="scientific">Paenibacillus aceris</name>
    <dbReference type="NCBI Taxonomy" id="869555"/>
    <lineage>
        <taxon>Bacteria</taxon>
        <taxon>Bacillati</taxon>
        <taxon>Bacillota</taxon>
        <taxon>Bacilli</taxon>
        <taxon>Bacillales</taxon>
        <taxon>Paenibacillaceae</taxon>
        <taxon>Paenibacillus</taxon>
    </lineage>
</organism>
<comment type="caution">
    <text evidence="5">The sequence shown here is derived from an EMBL/GenBank/DDBJ whole genome shotgun (WGS) entry which is preliminary data.</text>
</comment>
<dbReference type="SMART" id="SM00382">
    <property type="entry name" value="AAA"/>
    <property type="match status" value="1"/>
</dbReference>
<reference evidence="5 6" key="1">
    <citation type="submission" date="2021-03" db="EMBL/GenBank/DDBJ databases">
        <title>Genomic Encyclopedia of Type Strains, Phase IV (KMG-IV): sequencing the most valuable type-strain genomes for metagenomic binning, comparative biology and taxonomic classification.</title>
        <authorList>
            <person name="Goeker M."/>
        </authorList>
    </citation>
    <scope>NUCLEOTIDE SEQUENCE [LARGE SCALE GENOMIC DNA]</scope>
    <source>
        <strain evidence="5 6">DSM 24950</strain>
    </source>
</reference>
<feature type="domain" description="ABC transporter" evidence="4">
    <location>
        <begin position="5"/>
        <end position="238"/>
    </location>
</feature>
<evidence type="ECO:0000313" key="5">
    <source>
        <dbReference type="EMBL" id="MBP1966630.1"/>
    </source>
</evidence>
<feature type="region of interest" description="Disordered" evidence="3">
    <location>
        <begin position="221"/>
        <end position="240"/>
    </location>
</feature>
<gene>
    <name evidence="5" type="ORF">J2Z65_005890</name>
</gene>
<evidence type="ECO:0000259" key="4">
    <source>
        <dbReference type="PROSITE" id="PS50893"/>
    </source>
</evidence>
<evidence type="ECO:0000256" key="1">
    <source>
        <dbReference type="ARBA" id="ARBA00022741"/>
    </source>
</evidence>
<dbReference type="InterPro" id="IPR017871">
    <property type="entry name" value="ABC_transporter-like_CS"/>
</dbReference>